<comment type="caution">
    <text evidence="4">The sequence shown here is derived from an EMBL/GenBank/DDBJ whole genome shotgun (WGS) entry which is preliminary data.</text>
</comment>
<dbReference type="InterPro" id="IPR015943">
    <property type="entry name" value="WD40/YVTN_repeat-like_dom_sf"/>
</dbReference>
<dbReference type="PANTHER" id="PTHR22844">
    <property type="entry name" value="F-BOX AND WD40 DOMAIN PROTEIN"/>
    <property type="match status" value="1"/>
</dbReference>
<dbReference type="Gene3D" id="2.130.10.10">
    <property type="entry name" value="YVTN repeat-like/Quinoprotein amine dehydrogenase"/>
    <property type="match status" value="2"/>
</dbReference>
<sequence length="368" mass="40045">MIPSSQSIQAHKSAIWSICASPSGLIVTAGGDGLLKSWNVEASTGRFLPLAEVITPHAETLLVHQSPRGVLLSAGHEGGVAVWEMDPASGKLEQRQQLKLPDDRDHYNDRMLETHSGYLLAWASGTAGLPALCRWSETERAFFFHQQLPIERASTFLELPDGSLLSGDSTGQICSWRPDQSSGGWQKAGALQAHEGPIHALANLRNGGLISAGGHEPQLKVWRGHLGSEKWELVQVLSEHHSQIVEVMSCGPAEFLSSDRGERSLLGWRRQPEVLVWSMATDKPSLIQRQNGRLRGCIEGALLLEDDGASALSLWRKSEGAYKRTTVLDESKRGNMSAFVLLPEGTLIAGGWDGRLISWKLEAGESTS</sequence>
<dbReference type="EMBL" id="JMCB01000009">
    <property type="protein sequence ID" value="KFE66785.1"/>
    <property type="molecule type" value="Genomic_DNA"/>
</dbReference>
<evidence type="ECO:0000256" key="3">
    <source>
        <dbReference type="PROSITE-ProRule" id="PRU00221"/>
    </source>
</evidence>
<dbReference type="InterPro" id="IPR019775">
    <property type="entry name" value="WD40_repeat_CS"/>
</dbReference>
<dbReference type="SMART" id="SM00320">
    <property type="entry name" value="WD40"/>
    <property type="match status" value="4"/>
</dbReference>
<feature type="repeat" description="WD" evidence="3">
    <location>
        <begin position="191"/>
        <end position="222"/>
    </location>
</feature>
<dbReference type="InterPro" id="IPR045182">
    <property type="entry name" value="JINGUBANG-like"/>
</dbReference>
<protein>
    <submittedName>
        <fullName evidence="4">Uncharacterized protein</fullName>
    </submittedName>
</protein>
<proteinExistence type="predicted"/>
<evidence type="ECO:0000256" key="1">
    <source>
        <dbReference type="ARBA" id="ARBA00022574"/>
    </source>
</evidence>
<dbReference type="SUPFAM" id="SSF50978">
    <property type="entry name" value="WD40 repeat-like"/>
    <property type="match status" value="1"/>
</dbReference>
<dbReference type="Pfam" id="PF00400">
    <property type="entry name" value="WD40"/>
    <property type="match status" value="2"/>
</dbReference>
<evidence type="ECO:0000256" key="2">
    <source>
        <dbReference type="ARBA" id="ARBA00022737"/>
    </source>
</evidence>
<keyword evidence="1 3" id="KW-0853">WD repeat</keyword>
<dbReference type="STRING" id="394096.DB31_8999"/>
<gene>
    <name evidence="4" type="ORF">DB31_8999</name>
</gene>
<dbReference type="PANTHER" id="PTHR22844:SF387">
    <property type="entry name" value="F3I6.5 PROTEIN"/>
    <property type="match status" value="1"/>
</dbReference>
<accession>A0A085WGH2</accession>
<dbReference type="PROSITE" id="PS00678">
    <property type="entry name" value="WD_REPEATS_1"/>
    <property type="match status" value="1"/>
</dbReference>
<reference evidence="4 5" key="1">
    <citation type="submission" date="2014-04" db="EMBL/GenBank/DDBJ databases">
        <title>Genome assembly of Hyalangium minutum DSM 14724.</title>
        <authorList>
            <person name="Sharma G."/>
            <person name="Subramanian S."/>
        </authorList>
    </citation>
    <scope>NUCLEOTIDE SEQUENCE [LARGE SCALE GENOMIC DNA]</scope>
    <source>
        <strain evidence="4 5">DSM 14724</strain>
    </source>
</reference>
<evidence type="ECO:0000313" key="4">
    <source>
        <dbReference type="EMBL" id="KFE66785.1"/>
    </source>
</evidence>
<dbReference type="Proteomes" id="UP000028725">
    <property type="component" value="Unassembled WGS sequence"/>
</dbReference>
<feature type="repeat" description="WD" evidence="3">
    <location>
        <begin position="8"/>
        <end position="41"/>
    </location>
</feature>
<keyword evidence="2" id="KW-0677">Repeat</keyword>
<evidence type="ECO:0000313" key="5">
    <source>
        <dbReference type="Proteomes" id="UP000028725"/>
    </source>
</evidence>
<dbReference type="InterPro" id="IPR036322">
    <property type="entry name" value="WD40_repeat_dom_sf"/>
</dbReference>
<dbReference type="PROSITE" id="PS50082">
    <property type="entry name" value="WD_REPEATS_2"/>
    <property type="match status" value="2"/>
</dbReference>
<name>A0A085WGH2_9BACT</name>
<organism evidence="4 5">
    <name type="scientific">Hyalangium minutum</name>
    <dbReference type="NCBI Taxonomy" id="394096"/>
    <lineage>
        <taxon>Bacteria</taxon>
        <taxon>Pseudomonadati</taxon>
        <taxon>Myxococcota</taxon>
        <taxon>Myxococcia</taxon>
        <taxon>Myxococcales</taxon>
        <taxon>Cystobacterineae</taxon>
        <taxon>Archangiaceae</taxon>
        <taxon>Hyalangium</taxon>
    </lineage>
</organism>
<dbReference type="AlphaFoldDB" id="A0A085WGH2"/>
<keyword evidence="5" id="KW-1185">Reference proteome</keyword>
<dbReference type="InterPro" id="IPR001680">
    <property type="entry name" value="WD40_rpt"/>
</dbReference>